<keyword evidence="4 5" id="KW-0539">Nucleus</keyword>
<organism evidence="9 10">
    <name type="scientific">Tegillarca granosa</name>
    <name type="common">Malaysian cockle</name>
    <name type="synonym">Anadara granosa</name>
    <dbReference type="NCBI Taxonomy" id="220873"/>
    <lineage>
        <taxon>Eukaryota</taxon>
        <taxon>Metazoa</taxon>
        <taxon>Spiralia</taxon>
        <taxon>Lophotrochozoa</taxon>
        <taxon>Mollusca</taxon>
        <taxon>Bivalvia</taxon>
        <taxon>Autobranchia</taxon>
        <taxon>Pteriomorphia</taxon>
        <taxon>Arcoida</taxon>
        <taxon>Arcoidea</taxon>
        <taxon>Arcidae</taxon>
        <taxon>Tegillarca</taxon>
    </lineage>
</organism>
<evidence type="ECO:0000256" key="5">
    <source>
        <dbReference type="PROSITE-ProRule" id="PRU00108"/>
    </source>
</evidence>
<name>A0ABQ9E765_TEGGR</name>
<protein>
    <submittedName>
        <fullName evidence="9">Uncharacterized protein</fullName>
    </submittedName>
</protein>
<evidence type="ECO:0000256" key="3">
    <source>
        <dbReference type="ARBA" id="ARBA00023155"/>
    </source>
</evidence>
<dbReference type="SUPFAM" id="SSF46689">
    <property type="entry name" value="Homeodomain-like"/>
    <property type="match status" value="1"/>
</dbReference>
<feature type="domain" description="Homeobox" evidence="7">
    <location>
        <begin position="44"/>
        <end position="104"/>
    </location>
</feature>
<dbReference type="CDD" id="cd00086">
    <property type="entry name" value="homeodomain"/>
    <property type="match status" value="1"/>
</dbReference>
<keyword evidence="2 5" id="KW-0238">DNA-binding</keyword>
<evidence type="ECO:0000256" key="2">
    <source>
        <dbReference type="ARBA" id="ARBA00023125"/>
    </source>
</evidence>
<sequence length="230" mass="26431">MTETKDDGDDENSNGGLDEECKLIENDQQLSRIHQNVTNETTRQRTRRFRTTFSPDQLKALEEVFRVTHYPDVNRREELSMKTGLPEARVQIWFQNRRAKWRKYEKLSNFGGLQDLREVDFVPAPKSVIRSDTDPDTLQSLQVAKPDKYIAKLKEASALTPEQVFPLNLSNSAVALYPTIPFYGLTPMSLQAARYFGLIGPETKRSGSIASLRMKAREHEAAVEMQYLYK</sequence>
<dbReference type="Pfam" id="PF03826">
    <property type="entry name" value="OAR"/>
    <property type="match status" value="1"/>
</dbReference>
<dbReference type="Proteomes" id="UP001217089">
    <property type="component" value="Unassembled WGS sequence"/>
</dbReference>
<dbReference type="PANTHER" id="PTHR24329:SF362">
    <property type="entry name" value="INTESTINE-SPECIFIC HOMEOBOX"/>
    <property type="match status" value="1"/>
</dbReference>
<dbReference type="Pfam" id="PF00046">
    <property type="entry name" value="Homeodomain"/>
    <property type="match status" value="1"/>
</dbReference>
<accession>A0ABQ9E765</accession>
<proteinExistence type="predicted"/>
<dbReference type="PROSITE" id="PS50803">
    <property type="entry name" value="OAR"/>
    <property type="match status" value="1"/>
</dbReference>
<evidence type="ECO:0000256" key="6">
    <source>
        <dbReference type="RuleBase" id="RU000682"/>
    </source>
</evidence>
<dbReference type="PROSITE" id="PS00027">
    <property type="entry name" value="HOMEOBOX_1"/>
    <property type="match status" value="1"/>
</dbReference>
<evidence type="ECO:0000256" key="1">
    <source>
        <dbReference type="ARBA" id="ARBA00004123"/>
    </source>
</evidence>
<feature type="domain" description="OAR" evidence="8">
    <location>
        <begin position="207"/>
        <end position="220"/>
    </location>
</feature>
<evidence type="ECO:0000259" key="7">
    <source>
        <dbReference type="PROSITE" id="PS50071"/>
    </source>
</evidence>
<dbReference type="PRINTS" id="PR00031">
    <property type="entry name" value="HTHREPRESSR"/>
</dbReference>
<evidence type="ECO:0000313" key="10">
    <source>
        <dbReference type="Proteomes" id="UP001217089"/>
    </source>
</evidence>
<dbReference type="SMART" id="SM00389">
    <property type="entry name" value="HOX"/>
    <property type="match status" value="1"/>
</dbReference>
<dbReference type="InterPro" id="IPR050649">
    <property type="entry name" value="Paired_Homeobox_TFs"/>
</dbReference>
<dbReference type="EMBL" id="JARBDR010000921">
    <property type="protein sequence ID" value="KAJ8299320.1"/>
    <property type="molecule type" value="Genomic_DNA"/>
</dbReference>
<dbReference type="PANTHER" id="PTHR24329">
    <property type="entry name" value="HOMEOBOX PROTEIN ARISTALESS"/>
    <property type="match status" value="1"/>
</dbReference>
<comment type="caution">
    <text evidence="9">The sequence shown here is derived from an EMBL/GenBank/DDBJ whole genome shotgun (WGS) entry which is preliminary data.</text>
</comment>
<keyword evidence="10" id="KW-1185">Reference proteome</keyword>
<comment type="subcellular location">
    <subcellularLocation>
        <location evidence="1 5 6">Nucleus</location>
    </subcellularLocation>
</comment>
<evidence type="ECO:0000259" key="8">
    <source>
        <dbReference type="PROSITE" id="PS50803"/>
    </source>
</evidence>
<dbReference type="PROSITE" id="PS50071">
    <property type="entry name" value="HOMEOBOX_2"/>
    <property type="match status" value="1"/>
</dbReference>
<evidence type="ECO:0000256" key="4">
    <source>
        <dbReference type="ARBA" id="ARBA00023242"/>
    </source>
</evidence>
<feature type="DNA-binding region" description="Homeobox" evidence="5">
    <location>
        <begin position="46"/>
        <end position="105"/>
    </location>
</feature>
<gene>
    <name evidence="9" type="ORF">KUTeg_023380</name>
</gene>
<dbReference type="InterPro" id="IPR017970">
    <property type="entry name" value="Homeobox_CS"/>
</dbReference>
<dbReference type="InterPro" id="IPR001356">
    <property type="entry name" value="HD"/>
</dbReference>
<reference evidence="9 10" key="1">
    <citation type="submission" date="2022-12" db="EMBL/GenBank/DDBJ databases">
        <title>Chromosome-level genome of Tegillarca granosa.</title>
        <authorList>
            <person name="Kim J."/>
        </authorList>
    </citation>
    <scope>NUCLEOTIDE SEQUENCE [LARGE SCALE GENOMIC DNA]</scope>
    <source>
        <strain evidence="9">Teg-2019</strain>
        <tissue evidence="9">Adductor muscle</tissue>
    </source>
</reference>
<dbReference type="Gene3D" id="1.10.10.60">
    <property type="entry name" value="Homeodomain-like"/>
    <property type="match status" value="1"/>
</dbReference>
<dbReference type="InterPro" id="IPR009057">
    <property type="entry name" value="Homeodomain-like_sf"/>
</dbReference>
<dbReference type="InterPro" id="IPR003654">
    <property type="entry name" value="OAR_dom"/>
</dbReference>
<dbReference type="InterPro" id="IPR000047">
    <property type="entry name" value="HTH_motif"/>
</dbReference>
<keyword evidence="3 5" id="KW-0371">Homeobox</keyword>
<evidence type="ECO:0000313" key="9">
    <source>
        <dbReference type="EMBL" id="KAJ8299320.1"/>
    </source>
</evidence>